<gene>
    <name evidence="2" type="ORF">BSTOLATCC_MIC45496</name>
</gene>
<evidence type="ECO:0000313" key="3">
    <source>
        <dbReference type="Proteomes" id="UP001162131"/>
    </source>
</evidence>
<comment type="caution">
    <text evidence="2">The sequence shown here is derived from an EMBL/GenBank/DDBJ whole genome shotgun (WGS) entry which is preliminary data.</text>
</comment>
<feature type="compositionally biased region" description="Gly residues" evidence="1">
    <location>
        <begin position="221"/>
        <end position="231"/>
    </location>
</feature>
<proteinExistence type="predicted"/>
<dbReference type="EMBL" id="CAJZBQ010000045">
    <property type="protein sequence ID" value="CAG9328037.1"/>
    <property type="molecule type" value="Genomic_DNA"/>
</dbReference>
<accession>A0AAU9JR29</accession>
<dbReference type="Proteomes" id="UP001162131">
    <property type="component" value="Unassembled WGS sequence"/>
</dbReference>
<organism evidence="2 3">
    <name type="scientific">Blepharisma stoltei</name>
    <dbReference type="NCBI Taxonomy" id="1481888"/>
    <lineage>
        <taxon>Eukaryota</taxon>
        <taxon>Sar</taxon>
        <taxon>Alveolata</taxon>
        <taxon>Ciliophora</taxon>
        <taxon>Postciliodesmatophora</taxon>
        <taxon>Heterotrichea</taxon>
        <taxon>Heterotrichida</taxon>
        <taxon>Blepharismidae</taxon>
        <taxon>Blepharisma</taxon>
    </lineage>
</organism>
<dbReference type="AlphaFoldDB" id="A0AAU9JR29"/>
<evidence type="ECO:0000256" key="1">
    <source>
        <dbReference type="SAM" id="MobiDB-lite"/>
    </source>
</evidence>
<sequence>MRCRQLPSGDAIAVFTNEKMRKQLLEQGRIVIQQGNQKVNVPVGPVGREGEINYARYLIQVTLPAEVGIEAVTEALTNKCKIVEIIVDNTIRNMSTWYAVQFSPESKYKIYGGFRRLGDAIDLPEEIIIRGKRIYLNHAVSLYCETCGQIGQNSEGQIKIEQRRQERIKIDCIKRKKKEEEKKKCVATAADTLALRMKLEEDKHNNSTYDKLWREEKGKSGNTGKGGHLWA</sequence>
<name>A0AAU9JR29_9CILI</name>
<feature type="region of interest" description="Disordered" evidence="1">
    <location>
        <begin position="212"/>
        <end position="231"/>
    </location>
</feature>
<evidence type="ECO:0000313" key="2">
    <source>
        <dbReference type="EMBL" id="CAG9328037.1"/>
    </source>
</evidence>
<protein>
    <submittedName>
        <fullName evidence="2">Uncharacterized protein</fullName>
    </submittedName>
</protein>
<reference evidence="2" key="1">
    <citation type="submission" date="2021-09" db="EMBL/GenBank/DDBJ databases">
        <authorList>
            <consortium name="AG Swart"/>
            <person name="Singh M."/>
            <person name="Singh A."/>
            <person name="Seah K."/>
            <person name="Emmerich C."/>
        </authorList>
    </citation>
    <scope>NUCLEOTIDE SEQUENCE</scope>
    <source>
        <strain evidence="2">ATCC30299</strain>
    </source>
</reference>
<keyword evidence="3" id="KW-1185">Reference proteome</keyword>